<dbReference type="Pfam" id="PF10503">
    <property type="entry name" value="Esterase_PHB"/>
    <property type="match status" value="1"/>
</dbReference>
<keyword evidence="5" id="KW-1185">Reference proteome</keyword>
<proteinExistence type="predicted"/>
<accession>A0A327ZMA4</accession>
<evidence type="ECO:0000256" key="2">
    <source>
        <dbReference type="ARBA" id="ARBA00022801"/>
    </source>
</evidence>
<evidence type="ECO:0000313" key="4">
    <source>
        <dbReference type="EMBL" id="RAK43366.1"/>
    </source>
</evidence>
<protein>
    <submittedName>
        <fullName evidence="4">Poly(Hydroxyalkanoate) depolymerase family esterase</fullName>
    </submittedName>
</protein>
<organism evidence="4 5">
    <name type="scientific">Actinoplanes lutulentus</name>
    <dbReference type="NCBI Taxonomy" id="1287878"/>
    <lineage>
        <taxon>Bacteria</taxon>
        <taxon>Bacillati</taxon>
        <taxon>Actinomycetota</taxon>
        <taxon>Actinomycetes</taxon>
        <taxon>Micromonosporales</taxon>
        <taxon>Micromonosporaceae</taxon>
        <taxon>Actinoplanes</taxon>
    </lineage>
</organism>
<dbReference type="PANTHER" id="PTHR43037">
    <property type="entry name" value="UNNAMED PRODUCT-RELATED"/>
    <property type="match status" value="1"/>
</dbReference>
<dbReference type="EMBL" id="QLMJ01000001">
    <property type="protein sequence ID" value="RAK43366.1"/>
    <property type="molecule type" value="Genomic_DNA"/>
</dbReference>
<dbReference type="InterPro" id="IPR050955">
    <property type="entry name" value="Plant_Biomass_Hydrol_Est"/>
</dbReference>
<sequence length="324" mass="34235">MKSFLLSLLLAVTPVSLVAPVASVSASGFGEVVGFGSNPGNQRMFLYTPATAGPGAAVVVLFHGCGGQAVNLDVSTGWRKYADLYGFHIVMPEQKPENVGSGGLVPHKCFSAWNDPDRTRAGEGEAKSVIQMVDHVVGTQQADRDEVFVTGYSGGGAATNVMLAAYPDRFRAGAVFFGMPYGCASSETLYFLIGGPCSGSRATATKDIRTAYPGYAGPRPPVQIWHGGQDRLISPRSLDRQRDQWADVFGISRVPVSTTTPVANVTRKTYESARIETWELAGMGHEQPINPGTGLENCGTAGQGFAAICGPFEATKFFKIGADA</sequence>
<comment type="caution">
    <text evidence="4">The sequence shown here is derived from an EMBL/GenBank/DDBJ whole genome shotgun (WGS) entry which is preliminary data.</text>
</comment>
<dbReference type="SUPFAM" id="SSF53474">
    <property type="entry name" value="alpha/beta-Hydrolases"/>
    <property type="match status" value="2"/>
</dbReference>
<keyword evidence="1 3" id="KW-0732">Signal</keyword>
<evidence type="ECO:0000313" key="5">
    <source>
        <dbReference type="Proteomes" id="UP000249341"/>
    </source>
</evidence>
<feature type="signal peptide" evidence="3">
    <location>
        <begin position="1"/>
        <end position="18"/>
    </location>
</feature>
<reference evidence="4 5" key="1">
    <citation type="submission" date="2018-06" db="EMBL/GenBank/DDBJ databases">
        <title>Genomic Encyclopedia of Type Strains, Phase III (KMG-III): the genomes of soil and plant-associated and newly described type strains.</title>
        <authorList>
            <person name="Whitman W."/>
        </authorList>
    </citation>
    <scope>NUCLEOTIDE SEQUENCE [LARGE SCALE GENOMIC DNA]</scope>
    <source>
        <strain evidence="4 5">CGMCC 4.7090</strain>
    </source>
</reference>
<keyword evidence="2" id="KW-0378">Hydrolase</keyword>
<dbReference type="NCBIfam" id="TIGR01840">
    <property type="entry name" value="esterase_phb"/>
    <property type="match status" value="1"/>
</dbReference>
<dbReference type="AlphaFoldDB" id="A0A327ZMA4"/>
<dbReference type="InterPro" id="IPR010126">
    <property type="entry name" value="Esterase_phb"/>
</dbReference>
<dbReference type="Gene3D" id="3.40.50.1820">
    <property type="entry name" value="alpha/beta hydrolase"/>
    <property type="match status" value="1"/>
</dbReference>
<dbReference type="GO" id="GO:0005576">
    <property type="term" value="C:extracellular region"/>
    <property type="evidence" value="ECO:0007669"/>
    <property type="project" value="InterPro"/>
</dbReference>
<dbReference type="GO" id="GO:0016787">
    <property type="term" value="F:hydrolase activity"/>
    <property type="evidence" value="ECO:0007669"/>
    <property type="project" value="UniProtKB-KW"/>
</dbReference>
<feature type="chain" id="PRO_5039397709" evidence="3">
    <location>
        <begin position="19"/>
        <end position="324"/>
    </location>
</feature>
<dbReference type="Proteomes" id="UP000249341">
    <property type="component" value="Unassembled WGS sequence"/>
</dbReference>
<evidence type="ECO:0000256" key="3">
    <source>
        <dbReference type="SAM" id="SignalP"/>
    </source>
</evidence>
<gene>
    <name evidence="4" type="ORF">B0I29_101496</name>
</gene>
<name>A0A327ZMA4_9ACTN</name>
<evidence type="ECO:0000256" key="1">
    <source>
        <dbReference type="ARBA" id="ARBA00022729"/>
    </source>
</evidence>
<dbReference type="PANTHER" id="PTHR43037:SF1">
    <property type="entry name" value="BLL1128 PROTEIN"/>
    <property type="match status" value="1"/>
</dbReference>
<dbReference type="InterPro" id="IPR029058">
    <property type="entry name" value="AB_hydrolase_fold"/>
</dbReference>